<sequence length="622" mass="69670">MEVLQQYFVQKQSFLPGDIVGAALPLYDEDQTAGVTTSQAIVLLKDARHGLLFRTMNEAELWEVVQEIRGQLEKFGTLTQHIQEFLKVAGLGPKPRKPWMHLVASAYRSLPSGLLPDEDGLADLPGADDDPIHRCIRRWQLSMADGVLLVVQKDFSSMQSNALDMLSAEKLLQPIADGTTSLMVVLSDHTLYGWDRMLDAVKWASLETNWSRREAEARTSLRGRLQQLNAEQGAQVAKKVPIVTVRALQFAGLMAALQKQPPTEDHLAAKMNDVLRRTGFRQLYWGLAQACRPVRALTCDVRVHTIKERMVGDLRLISNEDALDTLQRGLLDMIEPPKDVLRGLTDNIKQGAHNLEQLIVLMHRHTPLLTKYGEHTIHTFNTFNKELWSLHNFSNIRTGGRKVLLKAEGQPRWQEAVPQDFLPHPGRTVDVDGLCDELSRMVFGVAGQVRVGPGWEDIDPADGQQQAGIIKDMLVRQLLQTAVEELQRVPIAKWCLEMLGVSANIVLMEDSYRTNPWHALALAAVLTRNDFRVKVVSSRVLPNGSTPLSVGYEVHGSDGNYEGCRMCMQPARADENLVCCDGEHCSYAIHLEHLSAQERLRLEADPAKSWLCPTCQLRGRTV</sequence>
<keyword evidence="1" id="KW-0479">Metal-binding</keyword>
<evidence type="ECO:0000256" key="3">
    <source>
        <dbReference type="ARBA" id="ARBA00022833"/>
    </source>
</evidence>
<keyword evidence="2 4" id="KW-0863">Zinc-finger</keyword>
<evidence type="ECO:0000259" key="5">
    <source>
        <dbReference type="PROSITE" id="PS50016"/>
    </source>
</evidence>
<dbReference type="PROSITE" id="PS50016">
    <property type="entry name" value="ZF_PHD_2"/>
    <property type="match status" value="1"/>
</dbReference>
<dbReference type="InterPro" id="IPR019787">
    <property type="entry name" value="Znf_PHD-finger"/>
</dbReference>
<proteinExistence type="predicted"/>
<comment type="caution">
    <text evidence="6">The sequence shown here is derived from an EMBL/GenBank/DDBJ whole genome shotgun (WGS) entry which is preliminary data.</text>
</comment>
<dbReference type="InterPro" id="IPR013083">
    <property type="entry name" value="Znf_RING/FYVE/PHD"/>
</dbReference>
<dbReference type="InterPro" id="IPR011011">
    <property type="entry name" value="Znf_FYVE_PHD"/>
</dbReference>
<keyword evidence="3" id="KW-0862">Zinc</keyword>
<gene>
    <name evidence="6" type="ORF">WJX72_006198</name>
</gene>
<protein>
    <recommendedName>
        <fullName evidence="5">PHD-type domain-containing protein</fullName>
    </recommendedName>
</protein>
<dbReference type="Gene3D" id="3.30.40.10">
    <property type="entry name" value="Zinc/RING finger domain, C3HC4 (zinc finger)"/>
    <property type="match status" value="1"/>
</dbReference>
<dbReference type="EMBL" id="JALJOR010000001">
    <property type="protein sequence ID" value="KAK9829494.1"/>
    <property type="molecule type" value="Genomic_DNA"/>
</dbReference>
<dbReference type="Proteomes" id="UP001489004">
    <property type="component" value="Unassembled WGS sequence"/>
</dbReference>
<evidence type="ECO:0000313" key="6">
    <source>
        <dbReference type="EMBL" id="KAK9829494.1"/>
    </source>
</evidence>
<dbReference type="AlphaFoldDB" id="A0AAW1R782"/>
<evidence type="ECO:0000256" key="4">
    <source>
        <dbReference type="PROSITE-ProRule" id="PRU00146"/>
    </source>
</evidence>
<keyword evidence="7" id="KW-1185">Reference proteome</keyword>
<dbReference type="GO" id="GO:0008270">
    <property type="term" value="F:zinc ion binding"/>
    <property type="evidence" value="ECO:0007669"/>
    <property type="project" value="UniProtKB-KW"/>
</dbReference>
<dbReference type="SUPFAM" id="SSF57903">
    <property type="entry name" value="FYVE/PHD zinc finger"/>
    <property type="match status" value="1"/>
</dbReference>
<evidence type="ECO:0000313" key="7">
    <source>
        <dbReference type="Proteomes" id="UP001489004"/>
    </source>
</evidence>
<name>A0AAW1R782_9CHLO</name>
<reference evidence="6 7" key="1">
    <citation type="journal article" date="2024" name="Nat. Commun.">
        <title>Phylogenomics reveals the evolutionary origins of lichenization in chlorophyte algae.</title>
        <authorList>
            <person name="Puginier C."/>
            <person name="Libourel C."/>
            <person name="Otte J."/>
            <person name="Skaloud P."/>
            <person name="Haon M."/>
            <person name="Grisel S."/>
            <person name="Petersen M."/>
            <person name="Berrin J.G."/>
            <person name="Delaux P.M."/>
            <person name="Dal Grande F."/>
            <person name="Keller J."/>
        </authorList>
    </citation>
    <scope>NUCLEOTIDE SEQUENCE [LARGE SCALE GENOMIC DNA]</scope>
    <source>
        <strain evidence="6 7">SAG 2043</strain>
    </source>
</reference>
<feature type="domain" description="PHD-type" evidence="5">
    <location>
        <begin position="561"/>
        <end position="618"/>
    </location>
</feature>
<organism evidence="6 7">
    <name type="scientific">[Myrmecia] bisecta</name>
    <dbReference type="NCBI Taxonomy" id="41462"/>
    <lineage>
        <taxon>Eukaryota</taxon>
        <taxon>Viridiplantae</taxon>
        <taxon>Chlorophyta</taxon>
        <taxon>core chlorophytes</taxon>
        <taxon>Trebouxiophyceae</taxon>
        <taxon>Trebouxiales</taxon>
        <taxon>Trebouxiaceae</taxon>
        <taxon>Myrmecia</taxon>
    </lineage>
</organism>
<accession>A0AAW1R782</accession>
<evidence type="ECO:0000256" key="2">
    <source>
        <dbReference type="ARBA" id="ARBA00022771"/>
    </source>
</evidence>
<evidence type="ECO:0000256" key="1">
    <source>
        <dbReference type="ARBA" id="ARBA00022723"/>
    </source>
</evidence>